<gene>
    <name evidence="6" type="ORF">H735_24055</name>
</gene>
<protein>
    <submittedName>
        <fullName evidence="6">Chemotaxis protein CheY</fullName>
    </submittedName>
</protein>
<reference evidence="6 7" key="1">
    <citation type="submission" date="2014-07" db="EMBL/GenBank/DDBJ databases">
        <title>Unique and conserved regions in Vibrio harveyi and related species in comparison with the shrimp pathogen Vibrio harveyi CAIM 1792.</title>
        <authorList>
            <person name="Espinoza-Valles I."/>
            <person name="Vora G."/>
            <person name="Leekitcharoenphon P."/>
            <person name="Ussery D."/>
            <person name="Hoj L."/>
            <person name="Gomez-Gil B."/>
        </authorList>
    </citation>
    <scope>NUCLEOTIDE SEQUENCE [LARGE SCALE GENOMIC DNA]</scope>
    <source>
        <strain evidence="7">CAIM 1854 / LMG 25443</strain>
    </source>
</reference>
<sequence length="743" mass="84607">MSSKPSYNISVPVMRLSIAFSLVLAALAFYLYVSWEKVDSVEQVQNAPLLVQAQQLNQTIELDIQTLQRCLAARYCSTTELDFEVLKNEIDQFKSLASLNKTEFSLVGATEYTQLELAINRFSDSSKTRDDVLALYLSLTNNYLQMDDNYRTMFNNHASDLMMEKNEFFIWLFMVVVVLVGIAVLSNLVAILKLRKSSSNERDIDQEFDGLYQELKQLDLQRLEELLNEVSINPKQRQIYSHLKLIFSKLEEQKRNNDLYKQLYALIGYEIRGITNTINGGVQYLVQETDESGVLMAQDITSAANTLSELAENYNRLISQGTESKSKEFSLLNVLSELMIHISSKVQRNEGELDCFISDNLPNRVEGQSTSLFWVLFLQLSNAIQLKADKKLFVTIESGAASDIENTRLTINLNFLTTLDVPFAKLNTLHWSDHKQHTANKDDLAKSVLKDYGYYESHWYQSGNQERFQIQLDLKAKSFHTEKTRFDNKRLLLCANSQLRIDVMNKMLVNLGLEITPIRTPNELFSAAKTFGEYDAIMLTDTFEPNKLPSLSKTVKSQLRNHPNTKLLLSVTSTQQAQESHTFVDKILNSPAIPYEFIPNLLAIMEAEASEDQMENSSFLIVEDDRVQQILLKRILSKQEYEADTVGDGADAVQHFMNQRSDIIFMDCIMPGMGGIEATKRIRQYEQESGQNPCTIIGATALTSSNEHQACIEAGMDYVISKPYKNDEIIKVINKYVAVQKLN</sequence>
<evidence type="ECO:0000256" key="4">
    <source>
        <dbReference type="SAM" id="Phobius"/>
    </source>
</evidence>
<dbReference type="SMART" id="SM00448">
    <property type="entry name" value="REC"/>
    <property type="match status" value="1"/>
</dbReference>
<evidence type="ECO:0000313" key="6">
    <source>
        <dbReference type="EMBL" id="KIF50632.1"/>
    </source>
</evidence>
<dbReference type="Pfam" id="PF00072">
    <property type="entry name" value="Response_reg"/>
    <property type="match status" value="1"/>
</dbReference>
<dbReference type="PANTHER" id="PTHR45339">
    <property type="entry name" value="HYBRID SIGNAL TRANSDUCTION HISTIDINE KINASE J"/>
    <property type="match status" value="1"/>
</dbReference>
<comment type="caution">
    <text evidence="6">The sequence shown here is derived from an EMBL/GenBank/DDBJ whole genome shotgun (WGS) entry which is preliminary data.</text>
</comment>
<proteinExistence type="predicted"/>
<keyword evidence="1 3" id="KW-0597">Phosphoprotein</keyword>
<dbReference type="CDD" id="cd17546">
    <property type="entry name" value="REC_hyHK_CKI1_RcsC-like"/>
    <property type="match status" value="1"/>
</dbReference>
<feature type="transmembrane region" description="Helical" evidence="4">
    <location>
        <begin position="168"/>
        <end position="192"/>
    </location>
</feature>
<name>A0A0C1W2G8_9VIBR</name>
<dbReference type="SUPFAM" id="SSF52172">
    <property type="entry name" value="CheY-like"/>
    <property type="match status" value="1"/>
</dbReference>
<dbReference type="RefSeq" id="WP_027726857.1">
    <property type="nucleotide sequence ID" value="NZ_BAOH01000200.1"/>
</dbReference>
<keyword evidence="2" id="KW-0902">Two-component regulatory system</keyword>
<evidence type="ECO:0000256" key="2">
    <source>
        <dbReference type="ARBA" id="ARBA00023012"/>
    </source>
</evidence>
<evidence type="ECO:0000256" key="1">
    <source>
        <dbReference type="ARBA" id="ARBA00022553"/>
    </source>
</evidence>
<organism evidence="6 7">
    <name type="scientific">Vibrio owensii CAIM 1854 = LMG 25443</name>
    <dbReference type="NCBI Taxonomy" id="1229493"/>
    <lineage>
        <taxon>Bacteria</taxon>
        <taxon>Pseudomonadati</taxon>
        <taxon>Pseudomonadota</taxon>
        <taxon>Gammaproteobacteria</taxon>
        <taxon>Vibrionales</taxon>
        <taxon>Vibrionaceae</taxon>
        <taxon>Vibrio</taxon>
    </lineage>
</organism>
<evidence type="ECO:0000256" key="3">
    <source>
        <dbReference type="PROSITE-ProRule" id="PRU00169"/>
    </source>
</evidence>
<evidence type="ECO:0000313" key="7">
    <source>
        <dbReference type="Proteomes" id="UP000031586"/>
    </source>
</evidence>
<keyword evidence="4" id="KW-0812">Transmembrane</keyword>
<feature type="domain" description="Response regulatory" evidence="5">
    <location>
        <begin position="618"/>
        <end position="737"/>
    </location>
</feature>
<evidence type="ECO:0000259" key="5">
    <source>
        <dbReference type="PROSITE" id="PS50110"/>
    </source>
</evidence>
<keyword evidence="4" id="KW-0472">Membrane</keyword>
<dbReference type="PANTHER" id="PTHR45339:SF1">
    <property type="entry name" value="HYBRID SIGNAL TRANSDUCTION HISTIDINE KINASE J"/>
    <property type="match status" value="1"/>
</dbReference>
<dbReference type="Gene3D" id="3.40.50.2300">
    <property type="match status" value="1"/>
</dbReference>
<dbReference type="GO" id="GO:0000160">
    <property type="term" value="P:phosphorelay signal transduction system"/>
    <property type="evidence" value="ECO:0007669"/>
    <property type="project" value="UniProtKB-KW"/>
</dbReference>
<feature type="transmembrane region" description="Helical" evidence="4">
    <location>
        <begin position="12"/>
        <end position="33"/>
    </location>
</feature>
<dbReference type="InterPro" id="IPR001789">
    <property type="entry name" value="Sig_transdc_resp-reg_receiver"/>
</dbReference>
<accession>A0A0C1W2G8</accession>
<dbReference type="InterPro" id="IPR011006">
    <property type="entry name" value="CheY-like_superfamily"/>
</dbReference>
<dbReference type="PROSITE" id="PS50110">
    <property type="entry name" value="RESPONSE_REGULATORY"/>
    <property type="match status" value="1"/>
</dbReference>
<dbReference type="EMBL" id="JPRD01000049">
    <property type="protein sequence ID" value="KIF50632.1"/>
    <property type="molecule type" value="Genomic_DNA"/>
</dbReference>
<dbReference type="AlphaFoldDB" id="A0A0C1W2G8"/>
<dbReference type="PATRIC" id="fig|1229493.5.peg.4215"/>
<keyword evidence="4" id="KW-1133">Transmembrane helix</keyword>
<feature type="modified residue" description="4-aspartylphosphate" evidence="3">
    <location>
        <position position="667"/>
    </location>
</feature>
<dbReference type="Proteomes" id="UP000031586">
    <property type="component" value="Unassembled WGS sequence"/>
</dbReference>